<organism evidence="2 3">
    <name type="scientific">Dyella halodurans</name>
    <dbReference type="NCBI Taxonomy" id="1920171"/>
    <lineage>
        <taxon>Bacteria</taxon>
        <taxon>Pseudomonadati</taxon>
        <taxon>Pseudomonadota</taxon>
        <taxon>Gammaproteobacteria</taxon>
        <taxon>Lysobacterales</taxon>
        <taxon>Rhodanobacteraceae</taxon>
        <taxon>Dyella</taxon>
    </lineage>
</organism>
<feature type="signal peptide" evidence="1">
    <location>
        <begin position="1"/>
        <end position="22"/>
    </location>
</feature>
<evidence type="ECO:0000256" key="1">
    <source>
        <dbReference type="SAM" id="SignalP"/>
    </source>
</evidence>
<proteinExistence type="predicted"/>
<comment type="caution">
    <text evidence="2">The sequence shown here is derived from an EMBL/GenBank/DDBJ whole genome shotgun (WGS) entry which is preliminary data.</text>
</comment>
<evidence type="ECO:0008006" key="4">
    <source>
        <dbReference type="Google" id="ProtNLM"/>
    </source>
</evidence>
<sequence>MRINLLALGVATAIMLSACSSAADSGKASFVPAPTPSNGTVTSSTDANKINFAQAINASLGKECVEARVPVTPFGGNGPFPVSLSFALPNDAADKEQTERWNRHVSAPFEALVKVGLLAREEVRVKQPLGGMGPGRKYSLTNAGRDALLLPNSTVFCAGRYKVGEVVQFTEPSKVMGATVSEVGFTFAAVDVPAWASDDTVQTAFPNVARALHGSGEGQARLVLSGGHWEAELSLF</sequence>
<accession>A0ABV9C1F3</accession>
<keyword evidence="3" id="KW-1185">Reference proteome</keyword>
<keyword evidence="1" id="KW-0732">Signal</keyword>
<gene>
    <name evidence="2" type="ORF">ACFO5W_08745</name>
</gene>
<dbReference type="EMBL" id="JBHSGA010000015">
    <property type="protein sequence ID" value="MFC4526723.1"/>
    <property type="molecule type" value="Genomic_DNA"/>
</dbReference>
<name>A0ABV9C1F3_9GAMM</name>
<dbReference type="RefSeq" id="WP_266152411.1">
    <property type="nucleotide sequence ID" value="NZ_CP064028.1"/>
</dbReference>
<dbReference type="PROSITE" id="PS51257">
    <property type="entry name" value="PROKAR_LIPOPROTEIN"/>
    <property type="match status" value="1"/>
</dbReference>
<reference evidence="3" key="1">
    <citation type="journal article" date="2019" name="Int. J. Syst. Evol. Microbiol.">
        <title>The Global Catalogue of Microorganisms (GCM) 10K type strain sequencing project: providing services to taxonomists for standard genome sequencing and annotation.</title>
        <authorList>
            <consortium name="The Broad Institute Genomics Platform"/>
            <consortium name="The Broad Institute Genome Sequencing Center for Infectious Disease"/>
            <person name="Wu L."/>
            <person name="Ma J."/>
        </authorList>
    </citation>
    <scope>NUCLEOTIDE SEQUENCE [LARGE SCALE GENOMIC DNA]</scope>
    <source>
        <strain evidence="3">CCM 4481</strain>
    </source>
</reference>
<protein>
    <recommendedName>
        <fullName evidence="4">Lipoprotein</fullName>
    </recommendedName>
</protein>
<dbReference type="Proteomes" id="UP001595961">
    <property type="component" value="Unassembled WGS sequence"/>
</dbReference>
<feature type="chain" id="PRO_5047146126" description="Lipoprotein" evidence="1">
    <location>
        <begin position="23"/>
        <end position="236"/>
    </location>
</feature>
<evidence type="ECO:0000313" key="2">
    <source>
        <dbReference type="EMBL" id="MFC4526723.1"/>
    </source>
</evidence>
<evidence type="ECO:0000313" key="3">
    <source>
        <dbReference type="Proteomes" id="UP001595961"/>
    </source>
</evidence>